<feature type="chain" id="PRO_5037064869" evidence="1">
    <location>
        <begin position="32"/>
        <end position="123"/>
    </location>
</feature>
<keyword evidence="1" id="KW-0732">Signal</keyword>
<reference evidence="3" key="1">
    <citation type="submission" date="2022-11" db="UniProtKB">
        <authorList>
            <consortium name="WormBaseParasite"/>
        </authorList>
    </citation>
    <scope>IDENTIFICATION</scope>
</reference>
<dbReference type="Proteomes" id="UP000887560">
    <property type="component" value="Unplaced"/>
</dbReference>
<dbReference type="AlphaFoldDB" id="A0A915NGI1"/>
<evidence type="ECO:0000313" key="3">
    <source>
        <dbReference type="WBParaSite" id="scf7180000417086.g928"/>
    </source>
</evidence>
<evidence type="ECO:0000256" key="1">
    <source>
        <dbReference type="SAM" id="SignalP"/>
    </source>
</evidence>
<organism evidence="2 3">
    <name type="scientific">Meloidogyne floridensis</name>
    <dbReference type="NCBI Taxonomy" id="298350"/>
    <lineage>
        <taxon>Eukaryota</taxon>
        <taxon>Metazoa</taxon>
        <taxon>Ecdysozoa</taxon>
        <taxon>Nematoda</taxon>
        <taxon>Chromadorea</taxon>
        <taxon>Rhabditida</taxon>
        <taxon>Tylenchina</taxon>
        <taxon>Tylenchomorpha</taxon>
        <taxon>Tylenchoidea</taxon>
        <taxon>Meloidogynidae</taxon>
        <taxon>Meloidogyninae</taxon>
        <taxon>Meloidogyne</taxon>
    </lineage>
</organism>
<sequence length="123" mass="14069">MIFLNELNSSFKQGMFFFLIFSLICIEYANGNDGAGSSRGSRRIKGRNKHVQEATQATLGPFDGLSPDVQKQYEIRIYTRLYDGGSVRILQEWKNNERDTVVNIEDLLNELKIASVKCKIFNK</sequence>
<proteinExistence type="predicted"/>
<dbReference type="WBParaSite" id="scf7180000417086.g928">
    <property type="protein sequence ID" value="scf7180000417086.g928"/>
    <property type="gene ID" value="scf7180000417086.g928"/>
</dbReference>
<feature type="signal peptide" evidence="1">
    <location>
        <begin position="1"/>
        <end position="31"/>
    </location>
</feature>
<keyword evidence="2" id="KW-1185">Reference proteome</keyword>
<evidence type="ECO:0000313" key="2">
    <source>
        <dbReference type="Proteomes" id="UP000887560"/>
    </source>
</evidence>
<name>A0A915NGI1_9BILA</name>
<accession>A0A915NGI1</accession>
<protein>
    <submittedName>
        <fullName evidence="3">Uncharacterized protein</fullName>
    </submittedName>
</protein>